<protein>
    <recommendedName>
        <fullName evidence="5">Sporulation protein YpjB</fullName>
    </recommendedName>
</protein>
<dbReference type="Proteomes" id="UP001500866">
    <property type="component" value="Unassembled WGS sequence"/>
</dbReference>
<proteinExistence type="predicted"/>
<accession>A0ABP3R0L8</accession>
<organism evidence="3 4">
    <name type="scientific">Virgibacillus siamensis</name>
    <dbReference type="NCBI Taxonomy" id="480071"/>
    <lineage>
        <taxon>Bacteria</taxon>
        <taxon>Bacillati</taxon>
        <taxon>Bacillota</taxon>
        <taxon>Bacilli</taxon>
        <taxon>Bacillales</taxon>
        <taxon>Bacillaceae</taxon>
        <taxon>Virgibacillus</taxon>
    </lineage>
</organism>
<feature type="signal peptide" evidence="2">
    <location>
        <begin position="1"/>
        <end position="27"/>
    </location>
</feature>
<dbReference type="RefSeq" id="WP_343811812.1">
    <property type="nucleotide sequence ID" value="NZ_BAAADS010000010.1"/>
</dbReference>
<gene>
    <name evidence="3" type="ORF">GCM10009001_15370</name>
</gene>
<name>A0ABP3R0L8_9BACI</name>
<evidence type="ECO:0008006" key="5">
    <source>
        <dbReference type="Google" id="ProtNLM"/>
    </source>
</evidence>
<sequence>MKHQRKFHRLCILIGILLLAAPVSVQAKETAGTLIFAKANHSSLEPLYWMTIIVGGCIAVTLTYVSWRKYKAEKKKNVNKDSNS</sequence>
<evidence type="ECO:0000256" key="2">
    <source>
        <dbReference type="SAM" id="SignalP"/>
    </source>
</evidence>
<feature type="transmembrane region" description="Helical" evidence="1">
    <location>
        <begin position="47"/>
        <end position="67"/>
    </location>
</feature>
<reference evidence="4" key="1">
    <citation type="journal article" date="2019" name="Int. J. Syst. Evol. Microbiol.">
        <title>The Global Catalogue of Microorganisms (GCM) 10K type strain sequencing project: providing services to taxonomists for standard genome sequencing and annotation.</title>
        <authorList>
            <consortium name="The Broad Institute Genomics Platform"/>
            <consortium name="The Broad Institute Genome Sequencing Center for Infectious Disease"/>
            <person name="Wu L."/>
            <person name="Ma J."/>
        </authorList>
    </citation>
    <scope>NUCLEOTIDE SEQUENCE [LARGE SCALE GENOMIC DNA]</scope>
    <source>
        <strain evidence="4">JCM 15395</strain>
    </source>
</reference>
<feature type="chain" id="PRO_5047280123" description="Sporulation protein YpjB" evidence="2">
    <location>
        <begin position="28"/>
        <end position="84"/>
    </location>
</feature>
<keyword evidence="4" id="KW-1185">Reference proteome</keyword>
<comment type="caution">
    <text evidence="3">The sequence shown here is derived from an EMBL/GenBank/DDBJ whole genome shotgun (WGS) entry which is preliminary data.</text>
</comment>
<dbReference type="EMBL" id="BAAADS010000010">
    <property type="protein sequence ID" value="GAA0599924.1"/>
    <property type="molecule type" value="Genomic_DNA"/>
</dbReference>
<evidence type="ECO:0000313" key="4">
    <source>
        <dbReference type="Proteomes" id="UP001500866"/>
    </source>
</evidence>
<keyword evidence="1" id="KW-0812">Transmembrane</keyword>
<evidence type="ECO:0000313" key="3">
    <source>
        <dbReference type="EMBL" id="GAA0599924.1"/>
    </source>
</evidence>
<dbReference type="Pfam" id="PF09577">
    <property type="entry name" value="Spore_YpjB"/>
    <property type="match status" value="1"/>
</dbReference>
<keyword evidence="1" id="KW-0472">Membrane</keyword>
<keyword evidence="2" id="KW-0732">Signal</keyword>
<keyword evidence="1" id="KW-1133">Transmembrane helix</keyword>
<dbReference type="InterPro" id="IPR014231">
    <property type="entry name" value="Spore_YpjB"/>
</dbReference>
<evidence type="ECO:0000256" key="1">
    <source>
        <dbReference type="SAM" id="Phobius"/>
    </source>
</evidence>